<protein>
    <submittedName>
        <fullName evidence="5">Uncharacterized protein</fullName>
    </submittedName>
</protein>
<feature type="region of interest" description="Disordered" evidence="4">
    <location>
        <begin position="407"/>
        <end position="502"/>
    </location>
</feature>
<organism evidence="5 6">
    <name type="scientific">Cordyceps javanica</name>
    <dbReference type="NCBI Taxonomy" id="43265"/>
    <lineage>
        <taxon>Eukaryota</taxon>
        <taxon>Fungi</taxon>
        <taxon>Dikarya</taxon>
        <taxon>Ascomycota</taxon>
        <taxon>Pezizomycotina</taxon>
        <taxon>Sordariomycetes</taxon>
        <taxon>Hypocreomycetidae</taxon>
        <taxon>Hypocreales</taxon>
        <taxon>Cordycipitaceae</taxon>
        <taxon>Cordyceps</taxon>
    </lineage>
</organism>
<dbReference type="GO" id="GO:0008270">
    <property type="term" value="F:zinc ion binding"/>
    <property type="evidence" value="ECO:0007669"/>
    <property type="project" value="UniProtKB-KW"/>
</dbReference>
<dbReference type="AlphaFoldDB" id="A0A545VEA9"/>
<feature type="region of interest" description="Disordered" evidence="4">
    <location>
        <begin position="181"/>
        <end position="212"/>
    </location>
</feature>
<evidence type="ECO:0000313" key="5">
    <source>
        <dbReference type="EMBL" id="TQW00049.1"/>
    </source>
</evidence>
<feature type="compositionally biased region" description="Polar residues" evidence="4">
    <location>
        <begin position="275"/>
        <end position="323"/>
    </location>
</feature>
<keyword evidence="1" id="KW-0479">Metal-binding</keyword>
<feature type="compositionally biased region" description="Polar residues" evidence="4">
    <location>
        <begin position="578"/>
        <end position="607"/>
    </location>
</feature>
<accession>A0A545VEA9</accession>
<name>A0A545VEA9_9HYPO</name>
<proteinExistence type="predicted"/>
<dbReference type="EMBL" id="SPUK01000002">
    <property type="protein sequence ID" value="TQW00049.1"/>
    <property type="molecule type" value="Genomic_DNA"/>
</dbReference>
<evidence type="ECO:0000256" key="3">
    <source>
        <dbReference type="ARBA" id="ARBA00022833"/>
    </source>
</evidence>
<sequence>MSVLCCVAPAFRLPLPLPIWTSRGPLHGRIYAVYFANAIGAVNFWYQQAVIIICTAMKRSESAFARQTTLAGCQKVDIGRRQPTIPSGIVTKRLGQLKTLTHDNGSVIQQNHGNSPCLDGGGRTQSSFAIPASRSTVCLHATSPRSQDKLDVASDVDWLLTRRQTKCLSSKPGPRACRSYDNFDANSPAATTEPSSLPPQETMPEPKMYDEQTNQPSLASEHVTYWANGDGVLDMASGAHICHSCGKWISFEEPCASCGHAFCSRCIADTEEESTSSQIPTMNSEVPSSSTAPRQPSDQFNVRQNEYDSGNYSRSNESQNHIGSMSSSSRSVPRAKTLSSLFLSQPARHCLCCIARRPSPKRQTVAALPGACASTNSSSYSGSSTATHATAVSNLRLPENPIAEEDLRPAALRPHRSTDAKVATQLQTRSSDPYIGRRLMRPHPQQPSPEVENWPNLRPVPEFSSSRPNAACEETPWGRDSLRKVSKPATGEPKVYQKPSTKPEWVANLRKVRRQSTKLVSPIQGRQQPQDSPLDRPKQERVYCDRNRSVSVRPSERVASSNYEEPLPLCDHGRILTKSPSLASRTSRGSLRQVESSSTRNRLISENNSRDRVEQRPQSQAIPASKPRPATFTPKDARPPSIMKAPGGEKIRDQHSCH</sequence>
<evidence type="ECO:0000313" key="6">
    <source>
        <dbReference type="Proteomes" id="UP000315783"/>
    </source>
</evidence>
<keyword evidence="2" id="KW-0863">Zinc-finger</keyword>
<comment type="caution">
    <text evidence="5">The sequence shown here is derived from an EMBL/GenBank/DDBJ whole genome shotgun (WGS) entry which is preliminary data.</text>
</comment>
<reference evidence="5 6" key="1">
    <citation type="journal article" date="2019" name="Appl. Microbiol. Biotechnol.">
        <title>Genome sequence of Isaria javanica and comparative genome analysis insights into family S53 peptidase evolution in fungal entomopathogens.</title>
        <authorList>
            <person name="Lin R."/>
            <person name="Zhang X."/>
            <person name="Xin B."/>
            <person name="Zou M."/>
            <person name="Gao Y."/>
            <person name="Qin F."/>
            <person name="Hu Q."/>
            <person name="Xie B."/>
            <person name="Cheng X."/>
        </authorList>
    </citation>
    <scope>NUCLEOTIDE SEQUENCE [LARGE SCALE GENOMIC DNA]</scope>
    <source>
        <strain evidence="5 6">IJ1G</strain>
    </source>
</reference>
<keyword evidence="3" id="KW-0862">Zinc</keyword>
<gene>
    <name evidence="5" type="ORF">IF1G_02263</name>
</gene>
<feature type="region of interest" description="Disordered" evidence="4">
    <location>
        <begin position="515"/>
        <end position="658"/>
    </location>
</feature>
<feature type="compositionally biased region" description="Polar residues" evidence="4">
    <location>
        <begin position="184"/>
        <end position="199"/>
    </location>
</feature>
<evidence type="ECO:0000256" key="1">
    <source>
        <dbReference type="ARBA" id="ARBA00022723"/>
    </source>
</evidence>
<evidence type="ECO:0000256" key="2">
    <source>
        <dbReference type="ARBA" id="ARBA00022771"/>
    </source>
</evidence>
<feature type="compositionally biased region" description="Basic and acidic residues" evidence="4">
    <location>
        <begin position="533"/>
        <end position="548"/>
    </location>
</feature>
<keyword evidence="6" id="KW-1185">Reference proteome</keyword>
<dbReference type="InterPro" id="IPR017907">
    <property type="entry name" value="Znf_RING_CS"/>
</dbReference>
<dbReference type="PROSITE" id="PS00518">
    <property type="entry name" value="ZF_RING_1"/>
    <property type="match status" value="1"/>
</dbReference>
<feature type="compositionally biased region" description="Basic and acidic residues" evidence="4">
    <location>
        <begin position="647"/>
        <end position="658"/>
    </location>
</feature>
<feature type="region of interest" description="Disordered" evidence="4">
    <location>
        <begin position="274"/>
        <end position="331"/>
    </location>
</feature>
<evidence type="ECO:0000256" key="4">
    <source>
        <dbReference type="SAM" id="MobiDB-lite"/>
    </source>
</evidence>
<dbReference type="Proteomes" id="UP000315783">
    <property type="component" value="Unassembled WGS sequence"/>
</dbReference>